<dbReference type="Gene3D" id="1.10.260.40">
    <property type="entry name" value="lambda repressor-like DNA-binding domains"/>
    <property type="match status" value="2"/>
</dbReference>
<keyword evidence="3" id="KW-1185">Reference proteome</keyword>
<dbReference type="GO" id="GO:0003677">
    <property type="term" value="F:DNA binding"/>
    <property type="evidence" value="ECO:0007669"/>
    <property type="project" value="InterPro"/>
</dbReference>
<dbReference type="AlphaFoldDB" id="A0A1K1PYW6"/>
<accession>A0A1K1PYW6</accession>
<protein>
    <recommendedName>
        <fullName evidence="1">HTH cro/C1-type domain-containing protein</fullName>
    </recommendedName>
</protein>
<proteinExistence type="predicted"/>
<evidence type="ECO:0000313" key="2">
    <source>
        <dbReference type="EMBL" id="SFW52832.1"/>
    </source>
</evidence>
<gene>
    <name evidence="2" type="ORF">SAMN02927921_02160</name>
</gene>
<feature type="domain" description="HTH cro/C1-type" evidence="1">
    <location>
        <begin position="19"/>
        <end position="85"/>
    </location>
</feature>
<dbReference type="RefSeq" id="WP_072317372.1">
    <property type="nucleotide sequence ID" value="NZ_FPJE01000010.1"/>
</dbReference>
<dbReference type="SUPFAM" id="SSF47413">
    <property type="entry name" value="lambda repressor-like DNA-binding domains"/>
    <property type="match status" value="1"/>
</dbReference>
<dbReference type="EMBL" id="FPJE01000010">
    <property type="protein sequence ID" value="SFW52832.1"/>
    <property type="molecule type" value="Genomic_DNA"/>
</dbReference>
<dbReference type="PROSITE" id="PS50943">
    <property type="entry name" value="HTH_CROC1"/>
    <property type="match status" value="1"/>
</dbReference>
<organism evidence="2 3">
    <name type="scientific">Sinomicrobium oceani</name>
    <dbReference type="NCBI Taxonomy" id="1150368"/>
    <lineage>
        <taxon>Bacteria</taxon>
        <taxon>Pseudomonadati</taxon>
        <taxon>Bacteroidota</taxon>
        <taxon>Flavobacteriia</taxon>
        <taxon>Flavobacteriales</taxon>
        <taxon>Flavobacteriaceae</taxon>
        <taxon>Sinomicrobium</taxon>
    </lineage>
</organism>
<evidence type="ECO:0000313" key="3">
    <source>
        <dbReference type="Proteomes" id="UP000182248"/>
    </source>
</evidence>
<sequence>MAELSKEDIILANKVADRIKELRIQSTGIKQIDFANRYNIDRQIVSRWESPLKIDSKTGKIKGRGITIYTVNKFCNLIGITLKDFFDDPMFQ</sequence>
<dbReference type="Proteomes" id="UP000182248">
    <property type="component" value="Unassembled WGS sequence"/>
</dbReference>
<name>A0A1K1PYW6_9FLAO</name>
<dbReference type="STRING" id="1150368.SAMN02927921_02160"/>
<reference evidence="2 3" key="1">
    <citation type="submission" date="2016-11" db="EMBL/GenBank/DDBJ databases">
        <authorList>
            <person name="Jaros S."/>
            <person name="Januszkiewicz K."/>
            <person name="Wedrychowicz H."/>
        </authorList>
    </citation>
    <scope>NUCLEOTIDE SEQUENCE [LARGE SCALE GENOMIC DNA]</scope>
    <source>
        <strain evidence="2 3">CGMCC 1.12145</strain>
    </source>
</reference>
<dbReference type="OrthoDB" id="1263042at2"/>
<evidence type="ECO:0000259" key="1">
    <source>
        <dbReference type="PROSITE" id="PS50943"/>
    </source>
</evidence>
<dbReference type="CDD" id="cd00093">
    <property type="entry name" value="HTH_XRE"/>
    <property type="match status" value="1"/>
</dbReference>
<dbReference type="InterPro" id="IPR001387">
    <property type="entry name" value="Cro/C1-type_HTH"/>
</dbReference>
<dbReference type="InterPro" id="IPR010982">
    <property type="entry name" value="Lambda_DNA-bd_dom_sf"/>
</dbReference>